<dbReference type="RefSeq" id="WP_105020060.1">
    <property type="nucleotide sequence ID" value="NZ_MSCM01000001.1"/>
</dbReference>
<name>A0A2S7WV63_9FLAO</name>
<comment type="caution">
    <text evidence="2">The sequence shown here is derived from an EMBL/GenBank/DDBJ whole genome shotgun (WGS) entry which is preliminary data.</text>
</comment>
<dbReference type="InterPro" id="IPR004919">
    <property type="entry name" value="GmrSD_N"/>
</dbReference>
<evidence type="ECO:0000313" key="3">
    <source>
        <dbReference type="Proteomes" id="UP000239068"/>
    </source>
</evidence>
<proteinExistence type="predicted"/>
<dbReference type="Proteomes" id="UP000239068">
    <property type="component" value="Unassembled WGS sequence"/>
</dbReference>
<gene>
    <name evidence="2" type="ORF">BTO16_02355</name>
</gene>
<organism evidence="2 3">
    <name type="scientific">Polaribacter glomeratus</name>
    <dbReference type="NCBI Taxonomy" id="102"/>
    <lineage>
        <taxon>Bacteria</taxon>
        <taxon>Pseudomonadati</taxon>
        <taxon>Bacteroidota</taxon>
        <taxon>Flavobacteriia</taxon>
        <taxon>Flavobacteriales</taxon>
        <taxon>Flavobacteriaceae</taxon>
    </lineage>
</organism>
<reference evidence="2 3" key="1">
    <citation type="submission" date="2016-12" db="EMBL/GenBank/DDBJ databases">
        <title>Trade-off between light-utilization and light-protection in marine flavobacteria.</title>
        <authorList>
            <person name="Kumagai Y."/>
            <person name="Yoshizawa S."/>
            <person name="Kogure K."/>
            <person name="Iwasaki W."/>
        </authorList>
    </citation>
    <scope>NUCLEOTIDE SEQUENCE [LARGE SCALE GENOMIC DNA]</scope>
    <source>
        <strain evidence="2 3">ATCC 43844</strain>
    </source>
</reference>
<dbReference type="PANTHER" id="PTHR35149">
    <property type="entry name" value="SLL5132 PROTEIN"/>
    <property type="match status" value="1"/>
</dbReference>
<dbReference type="AlphaFoldDB" id="A0A2S7WV63"/>
<dbReference type="Pfam" id="PF03235">
    <property type="entry name" value="GmrSD_N"/>
    <property type="match status" value="1"/>
</dbReference>
<feature type="domain" description="GmrSD restriction endonucleases N-terminal" evidence="1">
    <location>
        <begin position="16"/>
        <end position="242"/>
    </location>
</feature>
<dbReference type="OrthoDB" id="3654724at2"/>
<evidence type="ECO:0000259" key="1">
    <source>
        <dbReference type="Pfam" id="PF03235"/>
    </source>
</evidence>
<sequence>MSKKQKAFLKEENLLTLLSQNNFIIPEIQREYVWGNNEKVITKFLKQLKLKIGDGCECCNLPKGNAHINIGFLYSYKPDYVKVQNDRFLDENLIDGQQRFTTLFLLVFYFALKEDKKNDFLSLIRFDGVSMSFDFKVRDLTKRFLLEFVEKTNSTEDLEQIEKQTWFLKDYKTDVSINAMINSLKYIQQVYNCETKYYNHLLSNIVFWHFKTEVTSEGEELYITMNARGEDLADNEITKAALMLDGKDLFNSGKKWESWQHFFWKHRDKTRVVQSSDFGYNAFINCIAGLENYQIYNNKEFLADEIEDLLSIELVEKYINAFKFLIDNSKAFKSKYNYHYSNWVNNCLKDIWEVFNKNETDWFADYSDKNKGTEQNKMVFIWSWLLYIKNRPKASLDVDEVFRVLRFFYIRFKNYSRAVSALKQTIGIIDVNSVFDTLNQGFDTPNVEDESKIKTSYRTVNENLKYSFLNNLRINSSSDLLLYESLIWEIEDHPLNLEGTGLRNINSSHLIEFNDKLSIGELTLIKEKLYALFPLKDDGKIDDRNVNKIRIALFWYGSYWQKKWSSYYWKYNFGDWERIIRDIDSDSLAFKLFFDDFKKSKDLENLLKNKVSECEIDFNTVDELLIFKWYASKLKEKMWKEGQFIAVNHNYKDEDKLFVNFKEFINIHGTFNGGSPQVLSELVNNKL</sequence>
<protein>
    <recommendedName>
        <fullName evidence="1">GmrSD restriction endonucleases N-terminal domain-containing protein</fullName>
    </recommendedName>
</protein>
<dbReference type="PANTHER" id="PTHR35149:SF1">
    <property type="entry name" value="DUF5655 DOMAIN-CONTAINING PROTEIN"/>
    <property type="match status" value="1"/>
</dbReference>
<dbReference type="EMBL" id="MSCM01000001">
    <property type="protein sequence ID" value="PQJ81485.1"/>
    <property type="molecule type" value="Genomic_DNA"/>
</dbReference>
<keyword evidence="3" id="KW-1185">Reference proteome</keyword>
<accession>A0A2S7WV63</accession>
<evidence type="ECO:0000313" key="2">
    <source>
        <dbReference type="EMBL" id="PQJ81485.1"/>
    </source>
</evidence>